<comment type="pathway">
    <text evidence="2">Phospholipid metabolism; CDP-diacylglycerol biosynthesis; CDP-diacylglycerol from sn-glycerol 3-phosphate: step 1/3.</text>
</comment>
<keyword evidence="7" id="KW-0150">Chloroplast</keyword>
<evidence type="ECO:0000256" key="12">
    <source>
        <dbReference type="ARBA" id="ARBA00023209"/>
    </source>
</evidence>
<accession>A0A2P2J9H6</accession>
<comment type="subcellular location">
    <subcellularLocation>
        <location evidence="1">Plastid</location>
        <location evidence="1">Chloroplast stroma</location>
    </subcellularLocation>
</comment>
<dbReference type="Gene3D" id="3.40.1130.10">
    <property type="entry name" value="Glycerol-3-phosphate (1)-acyltransferase"/>
    <property type="match status" value="1"/>
</dbReference>
<evidence type="ECO:0000256" key="2">
    <source>
        <dbReference type="ARBA" id="ARBA00004765"/>
    </source>
</evidence>
<evidence type="ECO:0000256" key="3">
    <source>
        <dbReference type="ARBA" id="ARBA00005189"/>
    </source>
</evidence>
<dbReference type="PANTHER" id="PTHR35695">
    <property type="entry name" value="GLYCEROL-3-PHOSPHATE ACYLTRANSFERASE, CHLOROPLASTIC"/>
    <property type="match status" value="1"/>
</dbReference>
<evidence type="ECO:0000259" key="16">
    <source>
        <dbReference type="SMART" id="SM00563"/>
    </source>
</evidence>
<dbReference type="Gene3D" id="1.10.1200.50">
    <property type="entry name" value="Glycerol-3-phosphate acyltransferase, alpha helical bundle, N-terminal"/>
    <property type="match status" value="1"/>
</dbReference>
<evidence type="ECO:0000313" key="17">
    <source>
        <dbReference type="EMBL" id="MBW90103.1"/>
    </source>
</evidence>
<keyword evidence="6" id="KW-0444">Lipid biosynthesis</keyword>
<feature type="short sequence motif" description="HXXXXD motif" evidence="15">
    <location>
        <begin position="258"/>
        <end position="263"/>
    </location>
</feature>
<dbReference type="GO" id="GO:0006655">
    <property type="term" value="P:phosphatidylglycerol biosynthetic process"/>
    <property type="evidence" value="ECO:0007669"/>
    <property type="project" value="TreeGrafter"/>
</dbReference>
<keyword evidence="11" id="KW-0443">Lipid metabolism</keyword>
<name>A0A2P2J9H6_RHIMU</name>
<evidence type="ECO:0000256" key="8">
    <source>
        <dbReference type="ARBA" id="ARBA00022640"/>
    </source>
</evidence>
<reference evidence="17" key="1">
    <citation type="submission" date="2018-02" db="EMBL/GenBank/DDBJ databases">
        <title>Rhizophora mucronata_Transcriptome.</title>
        <authorList>
            <person name="Meera S.P."/>
            <person name="Sreeshan A."/>
            <person name="Augustine A."/>
        </authorList>
    </citation>
    <scope>NUCLEOTIDE SEQUENCE</scope>
    <source>
        <tissue evidence="17">Leaf</tissue>
    </source>
</reference>
<dbReference type="CDD" id="cd07985">
    <property type="entry name" value="LPLAT_GPAT"/>
    <property type="match status" value="1"/>
</dbReference>
<evidence type="ECO:0000256" key="10">
    <source>
        <dbReference type="ARBA" id="ARBA00022946"/>
    </source>
</evidence>
<evidence type="ECO:0000256" key="1">
    <source>
        <dbReference type="ARBA" id="ARBA00004470"/>
    </source>
</evidence>
<evidence type="ECO:0000256" key="15">
    <source>
        <dbReference type="PIRSR" id="PIRSR000431-2"/>
    </source>
</evidence>
<dbReference type="EC" id="2.3.1.15" evidence="5"/>
<keyword evidence="12" id="KW-0594">Phospholipid biosynthesis</keyword>
<dbReference type="InterPro" id="IPR016222">
    <property type="entry name" value="G3P_O-acylTrfase_chlp"/>
</dbReference>
<keyword evidence="8" id="KW-0934">Plastid</keyword>
<evidence type="ECO:0000256" key="13">
    <source>
        <dbReference type="ARBA" id="ARBA00023264"/>
    </source>
</evidence>
<keyword evidence="13" id="KW-1208">Phospholipid metabolism</keyword>
<dbReference type="SUPFAM" id="SSF69593">
    <property type="entry name" value="Glycerol-3-phosphate (1)-acyltransferase"/>
    <property type="match status" value="1"/>
</dbReference>
<comment type="similarity">
    <text evidence="4">Belongs to the GPAT/DAPAT family.</text>
</comment>
<dbReference type="PIRSF" id="PIRSF000431">
    <property type="entry name" value="Glycerol-3-P_O-acyltransfrase"/>
    <property type="match status" value="1"/>
</dbReference>
<organism evidence="17">
    <name type="scientific">Rhizophora mucronata</name>
    <name type="common">Asiatic mangrove</name>
    <dbReference type="NCBI Taxonomy" id="61149"/>
    <lineage>
        <taxon>Eukaryota</taxon>
        <taxon>Viridiplantae</taxon>
        <taxon>Streptophyta</taxon>
        <taxon>Embryophyta</taxon>
        <taxon>Tracheophyta</taxon>
        <taxon>Spermatophyta</taxon>
        <taxon>Magnoliopsida</taxon>
        <taxon>eudicotyledons</taxon>
        <taxon>Gunneridae</taxon>
        <taxon>Pentapetalae</taxon>
        <taxon>rosids</taxon>
        <taxon>fabids</taxon>
        <taxon>Malpighiales</taxon>
        <taxon>Rhizophoraceae</taxon>
        <taxon>Rhizophora</taxon>
    </lineage>
</organism>
<evidence type="ECO:0000256" key="6">
    <source>
        <dbReference type="ARBA" id="ARBA00022516"/>
    </source>
</evidence>
<dbReference type="EMBL" id="GGEC01009620">
    <property type="protein sequence ID" value="MBW90103.1"/>
    <property type="molecule type" value="Transcribed_RNA"/>
</dbReference>
<evidence type="ECO:0000256" key="7">
    <source>
        <dbReference type="ARBA" id="ARBA00022528"/>
    </source>
</evidence>
<evidence type="ECO:0000256" key="4">
    <source>
        <dbReference type="ARBA" id="ARBA00007937"/>
    </source>
</evidence>
<comment type="pathway">
    <text evidence="3">Lipid metabolism.</text>
</comment>
<evidence type="ECO:0000256" key="11">
    <source>
        <dbReference type="ARBA" id="ARBA00023098"/>
    </source>
</evidence>
<dbReference type="GO" id="GO:0016024">
    <property type="term" value="P:CDP-diacylglycerol biosynthetic process"/>
    <property type="evidence" value="ECO:0007669"/>
    <property type="project" value="UniProtKB-UniPathway"/>
</dbReference>
<dbReference type="InterPro" id="IPR023083">
    <property type="entry name" value="G3P_O-acylTrfase_N"/>
</dbReference>
<dbReference type="GO" id="GO:0009570">
    <property type="term" value="C:chloroplast stroma"/>
    <property type="evidence" value="ECO:0007669"/>
    <property type="project" value="UniProtKB-SubCell"/>
</dbReference>
<evidence type="ECO:0000256" key="5">
    <source>
        <dbReference type="ARBA" id="ARBA00013113"/>
    </source>
</evidence>
<feature type="domain" description="Phospholipid/glycerol acyltransferase" evidence="16">
    <location>
        <begin position="252"/>
        <end position="398"/>
    </location>
</feature>
<sequence>MFLTSTGSSTVPSTFISSSTRTSSFLRSASPSQSSLSLLSLRVSSSASSASSSLPFLLFSSSSSSPSSSASCAAAAAATRGFRSRVQRSITCPCVLASLNVNAMADLVKNEMQDPAESRKESHPCTFLDATTEEELLSGIQNEAEAGRLPPNVAAGMEELYHTYKNAVLQSGIPDAKEVVLSNMAAALDRIFLDVVDPFVFEPYHKALREPFDYYNFGQNYIRPLIDFKNSFVGNIFIFNEIEEKLQQGHNVVLMSNHQTEADPAVIALLLEKSNPNLAENLVYVAGDRVLTDPLCKPFSIGRNLICVYSKKHMFDVPKLTEMKKKANIRSLKEMASLLRNGSQIVWIAPSGGRDRPDSMTGEWVPAHFDSSSVDNMRRLVEHSGAPGHIFPLALFCYDIMPPPEQVEKEIGEKRVVSFNGTGLSVAPEVSFTEVAGACGNPEEVKDAYTQSLYNSVIEQYNVLKSAIHGKKGVEASIPAVSLSQPWN</sequence>
<evidence type="ECO:0000256" key="14">
    <source>
        <dbReference type="ARBA" id="ARBA00023315"/>
    </source>
</evidence>
<dbReference type="InterPro" id="IPR002123">
    <property type="entry name" value="Plipid/glycerol_acylTrfase"/>
</dbReference>
<evidence type="ECO:0000256" key="9">
    <source>
        <dbReference type="ARBA" id="ARBA00022679"/>
    </source>
</evidence>
<keyword evidence="9 17" id="KW-0808">Transferase</keyword>
<keyword evidence="10" id="KW-0809">Transit peptide</keyword>
<dbReference type="Pfam" id="PF01553">
    <property type="entry name" value="Acyltransferase"/>
    <property type="match status" value="1"/>
</dbReference>
<proteinExistence type="inferred from homology"/>
<dbReference type="GO" id="GO:0004366">
    <property type="term" value="F:glycerol-3-phosphate O-acyltransferase activity"/>
    <property type="evidence" value="ECO:0007669"/>
    <property type="project" value="UniProtKB-EC"/>
</dbReference>
<dbReference type="PANTHER" id="PTHR35695:SF1">
    <property type="entry name" value="GLYCEROL-3-PHOSPHATE ACYLTRANSFERASE, CHLOROPLASTIC"/>
    <property type="match status" value="1"/>
</dbReference>
<dbReference type="Pfam" id="PF14829">
    <property type="entry name" value="GPAT_N"/>
    <property type="match status" value="1"/>
</dbReference>
<dbReference type="UniPathway" id="UPA00557">
    <property type="reaction ID" value="UER00612"/>
</dbReference>
<protein>
    <recommendedName>
        <fullName evidence="5">glycerol-3-phosphate 1-O-acyltransferase</fullName>
        <ecNumber evidence="5">2.3.1.15</ecNumber>
    </recommendedName>
</protein>
<dbReference type="AlphaFoldDB" id="A0A2P2J9H6"/>
<keyword evidence="14 17" id="KW-0012">Acyltransferase</keyword>
<dbReference type="InterPro" id="IPR038114">
    <property type="entry name" value="GPAT_N_sf"/>
</dbReference>
<dbReference type="SMART" id="SM00563">
    <property type="entry name" value="PlsC"/>
    <property type="match status" value="1"/>
</dbReference>